<name>A0ABZ0LRJ8_9ACTN</name>
<evidence type="ECO:0000313" key="2">
    <source>
        <dbReference type="EMBL" id="WOX22081.1"/>
    </source>
</evidence>
<evidence type="ECO:0000256" key="1">
    <source>
        <dbReference type="SAM" id="MobiDB-lite"/>
    </source>
</evidence>
<dbReference type="SMART" id="SM00567">
    <property type="entry name" value="EZ_HEAT"/>
    <property type="match status" value="6"/>
</dbReference>
<dbReference type="InterPro" id="IPR004155">
    <property type="entry name" value="PBS_lyase_HEAT"/>
</dbReference>
<dbReference type="InterPro" id="IPR016024">
    <property type="entry name" value="ARM-type_fold"/>
</dbReference>
<dbReference type="Gene3D" id="1.25.10.10">
    <property type="entry name" value="Leucine-rich Repeat Variant"/>
    <property type="match status" value="3"/>
</dbReference>
<feature type="compositionally biased region" description="Pro residues" evidence="1">
    <location>
        <begin position="357"/>
        <end position="366"/>
    </location>
</feature>
<feature type="region of interest" description="Disordered" evidence="1">
    <location>
        <begin position="244"/>
        <end position="393"/>
    </location>
</feature>
<sequence>MLAGIDEVDWASLGHAYGPADDVPALLRGLASDDPDARETALDGLYGAVHHQGDVYDSTLACIPFLLELVADPEVQDRGGIVELLTSIGGIDLDGDDELDELDLDEDEFEDAANYAMAAAGVAAGAEVFFGLVFDPDPEVRLAAPCALASLHPEPARVLTLLRERLTVENDTQVRLALVEAVGRIALRHESLHEETVDWLALVSRAARAPGLRLAALAQLARCAPDRLPADVVVTVTGLLEEVRREGRSQTAQAPADRDPLGTWGDPTAPYGLADPAGPAAGFPEHSGRAVPETSGPTTGLPEHHPDLADLADLSAHPDLAGHPELSGHPDLAGRPEPSGHTDPTEHPELSGHPDPSGQPAPPGPHDPSDPAQLPKHTEHTEHSELPDLPDLQALGDLTDVDDLTGLSDLADLADLADGADGAAPHPTLLGYLREFDDERRRDRTTPWTDELLRTLHTALDDRVDDRIALIVAQLQSPDWGQRADAIWMCGGLIRVWRGRYEEVVRLVGEQLADPEPRVREAAASWLKDLFELAGPATDALAARVATEARPWMRERIGPDGALLALARAGDARAVPVLARALERPEPCDDLLYTVPLLGPAAAPLAPVLRRRLGQVELDDALFDHAGPLLFALTGLRAGQAVPEVLRVLRGAPAYRRDWVHESALRALAAFGPAAHEAVPDLRRLLDCGTAAVATGAARALWAVTGETGLALPVLERWLGTDRETGERRSAAAALGAIGPAAASVAPALRRCLSAQDLWLRVEGAMALWQVSGDTEAALPVLLAGWEENRHTRVRIAECLAEMGPAAAGAEPVIRTELARRRRHNVVAGGYSGHDVREDEKLLTLCRAALARMERDA</sequence>
<feature type="compositionally biased region" description="Basic and acidic residues" evidence="1">
    <location>
        <begin position="376"/>
        <end position="386"/>
    </location>
</feature>
<reference evidence="2 3" key="1">
    <citation type="submission" date="2023-10" db="EMBL/GenBank/DDBJ databases">
        <title>The genome sequence of Streptomyces sp. HUAS YS2.</title>
        <authorList>
            <person name="Mo P."/>
        </authorList>
    </citation>
    <scope>NUCLEOTIDE SEQUENCE [LARGE SCALE GENOMIC DNA]</scope>
    <source>
        <strain evidence="2 3">HUAS YS2</strain>
    </source>
</reference>
<dbReference type="EMBL" id="CP137573">
    <property type="protein sequence ID" value="WOX22081.1"/>
    <property type="molecule type" value="Genomic_DNA"/>
</dbReference>
<gene>
    <name evidence="2" type="ORF">R2D22_12040</name>
</gene>
<protein>
    <submittedName>
        <fullName evidence="2">PBS lyase</fullName>
    </submittedName>
</protein>
<accession>A0ABZ0LRJ8</accession>
<dbReference type="RefSeq" id="WP_318103093.1">
    <property type="nucleotide sequence ID" value="NZ_CP137573.1"/>
</dbReference>
<feature type="compositionally biased region" description="Basic and acidic residues" evidence="1">
    <location>
        <begin position="320"/>
        <end position="352"/>
    </location>
</feature>
<dbReference type="Proteomes" id="UP001301731">
    <property type="component" value="Chromosome"/>
</dbReference>
<dbReference type="SUPFAM" id="SSF48371">
    <property type="entry name" value="ARM repeat"/>
    <property type="match status" value="1"/>
</dbReference>
<organism evidence="2 3">
    <name type="scientific">Streptomyces solicathayae</name>
    <dbReference type="NCBI Taxonomy" id="3081768"/>
    <lineage>
        <taxon>Bacteria</taxon>
        <taxon>Bacillati</taxon>
        <taxon>Actinomycetota</taxon>
        <taxon>Actinomycetes</taxon>
        <taxon>Kitasatosporales</taxon>
        <taxon>Streptomycetaceae</taxon>
        <taxon>Streptomyces</taxon>
    </lineage>
</organism>
<proteinExistence type="predicted"/>
<dbReference type="GO" id="GO:0016829">
    <property type="term" value="F:lyase activity"/>
    <property type="evidence" value="ECO:0007669"/>
    <property type="project" value="UniProtKB-KW"/>
</dbReference>
<dbReference type="InterPro" id="IPR011989">
    <property type="entry name" value="ARM-like"/>
</dbReference>
<keyword evidence="2" id="KW-0456">Lyase</keyword>
<keyword evidence="3" id="KW-1185">Reference proteome</keyword>
<evidence type="ECO:0000313" key="3">
    <source>
        <dbReference type="Proteomes" id="UP001301731"/>
    </source>
</evidence>